<name>A0A150IUD4_9EURY</name>
<evidence type="ECO:0000313" key="4">
    <source>
        <dbReference type="Proteomes" id="UP000091929"/>
    </source>
</evidence>
<sequence length="89" mass="10107">MKKTDFLAKLIDEKKIQVIEPSENIKNAYLKRSEESLMSSKLLADAGNLNDSIALTYYSMYYSVLALFYRIGLKCENHTASILLLKGIL</sequence>
<evidence type="ECO:0000313" key="2">
    <source>
        <dbReference type="EMBL" id="KYC48488.1"/>
    </source>
</evidence>
<dbReference type="EMBL" id="LNGF01000004">
    <property type="protein sequence ID" value="KYC48488.1"/>
    <property type="molecule type" value="Genomic_DNA"/>
</dbReference>
<dbReference type="AlphaFoldDB" id="A0A150IUD4"/>
<dbReference type="Gene3D" id="1.20.120.330">
    <property type="entry name" value="Nucleotidyltransferases domain 2"/>
    <property type="match status" value="1"/>
</dbReference>
<gene>
    <name evidence="1" type="ORF">APG10_01783</name>
    <name evidence="2" type="ORF">APG11_00295</name>
    <name evidence="3" type="ORF">APG12_01332</name>
</gene>
<accession>A0A150IHA2</accession>
<evidence type="ECO:0008006" key="6">
    <source>
        <dbReference type="Google" id="ProtNLM"/>
    </source>
</evidence>
<protein>
    <recommendedName>
        <fullName evidence="6">HEPN domain protein</fullName>
    </recommendedName>
</protein>
<dbReference type="EMBL" id="LNGE01000073">
    <property type="protein sequence ID" value="KYC44363.1"/>
    <property type="molecule type" value="Genomic_DNA"/>
</dbReference>
<proteinExistence type="predicted"/>
<evidence type="ECO:0000313" key="3">
    <source>
        <dbReference type="EMBL" id="KYC49685.1"/>
    </source>
</evidence>
<reference evidence="4 5" key="1">
    <citation type="journal article" date="2016" name="ISME J.">
        <title>Chasing the elusive Euryarchaeota class WSA2: genomes reveal a uniquely fastidious methyl-reducing methanogen.</title>
        <authorList>
            <person name="Nobu M.K."/>
            <person name="Narihiro T."/>
            <person name="Kuroda K."/>
            <person name="Mei R."/>
            <person name="Liu W.T."/>
        </authorList>
    </citation>
    <scope>NUCLEOTIDE SEQUENCE [LARGE SCALE GENOMIC DNA]</scope>
    <source>
        <strain evidence="1">B03fssc0709_Meth_Bin005</strain>
        <strain evidence="2">B15fssc0709_Meth_Bin003</strain>
        <strain evidence="3">BMIXfssc0709_Meth_Bin006</strain>
    </source>
</reference>
<dbReference type="Proteomes" id="UP000092401">
    <property type="component" value="Unassembled WGS sequence"/>
</dbReference>
<evidence type="ECO:0000313" key="1">
    <source>
        <dbReference type="EMBL" id="KYC44363.1"/>
    </source>
</evidence>
<evidence type="ECO:0000313" key="5">
    <source>
        <dbReference type="Proteomes" id="UP000092401"/>
    </source>
</evidence>
<dbReference type="Proteomes" id="UP000091929">
    <property type="component" value="Unassembled WGS sequence"/>
</dbReference>
<accession>A0A150IUD4</accession>
<accession>A0A150IXP9</accession>
<dbReference type="EMBL" id="LNJC01000029">
    <property type="protein sequence ID" value="KYC49685.1"/>
    <property type="molecule type" value="Genomic_DNA"/>
</dbReference>
<dbReference type="Proteomes" id="UP000092403">
    <property type="component" value="Unassembled WGS sequence"/>
</dbReference>
<comment type="caution">
    <text evidence="2">The sequence shown here is derived from an EMBL/GenBank/DDBJ whole genome shotgun (WGS) entry which is preliminary data.</text>
</comment>
<organism evidence="2 4">
    <name type="scientific">Candidatus Methanofastidiosum methylothiophilum</name>
    <dbReference type="NCBI Taxonomy" id="1705564"/>
    <lineage>
        <taxon>Archaea</taxon>
        <taxon>Methanobacteriati</taxon>
        <taxon>Methanobacteriota</taxon>
        <taxon>Stenosarchaea group</taxon>
        <taxon>Candidatus Methanofastidiosia</taxon>
        <taxon>Candidatus Methanofastidiosales</taxon>
        <taxon>Candidatus Methanofastidiosaceae</taxon>
        <taxon>Candidatus Methanofastidiosum</taxon>
    </lineage>
</organism>